<evidence type="ECO:0000313" key="1">
    <source>
        <dbReference type="EMBL" id="KAH3749614.1"/>
    </source>
</evidence>
<organism evidence="1 2">
    <name type="scientific">Dreissena polymorpha</name>
    <name type="common">Zebra mussel</name>
    <name type="synonym">Mytilus polymorpha</name>
    <dbReference type="NCBI Taxonomy" id="45954"/>
    <lineage>
        <taxon>Eukaryota</taxon>
        <taxon>Metazoa</taxon>
        <taxon>Spiralia</taxon>
        <taxon>Lophotrochozoa</taxon>
        <taxon>Mollusca</taxon>
        <taxon>Bivalvia</taxon>
        <taxon>Autobranchia</taxon>
        <taxon>Heteroconchia</taxon>
        <taxon>Euheterodonta</taxon>
        <taxon>Imparidentia</taxon>
        <taxon>Neoheterodontei</taxon>
        <taxon>Myida</taxon>
        <taxon>Dreissenoidea</taxon>
        <taxon>Dreissenidae</taxon>
        <taxon>Dreissena</taxon>
    </lineage>
</organism>
<dbReference type="AlphaFoldDB" id="A0A9D4DL58"/>
<dbReference type="EMBL" id="JAIWYP010000010">
    <property type="protein sequence ID" value="KAH3749614.1"/>
    <property type="molecule type" value="Genomic_DNA"/>
</dbReference>
<reference evidence="1" key="1">
    <citation type="journal article" date="2019" name="bioRxiv">
        <title>The Genome of the Zebra Mussel, Dreissena polymorpha: A Resource for Invasive Species Research.</title>
        <authorList>
            <person name="McCartney M.A."/>
            <person name="Auch B."/>
            <person name="Kono T."/>
            <person name="Mallez S."/>
            <person name="Zhang Y."/>
            <person name="Obille A."/>
            <person name="Becker A."/>
            <person name="Abrahante J.E."/>
            <person name="Garbe J."/>
            <person name="Badalamenti J.P."/>
            <person name="Herman A."/>
            <person name="Mangelson H."/>
            <person name="Liachko I."/>
            <person name="Sullivan S."/>
            <person name="Sone E.D."/>
            <person name="Koren S."/>
            <person name="Silverstein K.A.T."/>
            <person name="Beckman K.B."/>
            <person name="Gohl D.M."/>
        </authorList>
    </citation>
    <scope>NUCLEOTIDE SEQUENCE</scope>
    <source>
        <strain evidence="1">Duluth1</strain>
        <tissue evidence="1">Whole animal</tissue>
    </source>
</reference>
<gene>
    <name evidence="1" type="ORF">DPMN_184115</name>
</gene>
<protein>
    <submittedName>
        <fullName evidence="1">Uncharacterized protein</fullName>
    </submittedName>
</protein>
<name>A0A9D4DL58_DREPO</name>
<evidence type="ECO:0000313" key="2">
    <source>
        <dbReference type="Proteomes" id="UP000828390"/>
    </source>
</evidence>
<sequence>MSTCLDTSASGTFPCLLCGWELTVPEGGLFKFNVNQNIKVEQTIERALAAPDGPVPYELKMS</sequence>
<keyword evidence="2" id="KW-1185">Reference proteome</keyword>
<accession>A0A9D4DL58</accession>
<dbReference type="Proteomes" id="UP000828390">
    <property type="component" value="Unassembled WGS sequence"/>
</dbReference>
<reference evidence="1" key="2">
    <citation type="submission" date="2020-11" db="EMBL/GenBank/DDBJ databases">
        <authorList>
            <person name="McCartney M.A."/>
            <person name="Auch B."/>
            <person name="Kono T."/>
            <person name="Mallez S."/>
            <person name="Becker A."/>
            <person name="Gohl D.M."/>
            <person name="Silverstein K.A.T."/>
            <person name="Koren S."/>
            <person name="Bechman K.B."/>
            <person name="Herman A."/>
            <person name="Abrahante J.E."/>
            <person name="Garbe J."/>
        </authorList>
    </citation>
    <scope>NUCLEOTIDE SEQUENCE</scope>
    <source>
        <strain evidence="1">Duluth1</strain>
        <tissue evidence="1">Whole animal</tissue>
    </source>
</reference>
<proteinExistence type="predicted"/>
<comment type="caution">
    <text evidence="1">The sequence shown here is derived from an EMBL/GenBank/DDBJ whole genome shotgun (WGS) entry which is preliminary data.</text>
</comment>